<dbReference type="Gene3D" id="3.40.50.150">
    <property type="entry name" value="Vaccinia Virus protein VP39"/>
    <property type="match status" value="1"/>
</dbReference>
<dbReference type="Pfam" id="PF18096">
    <property type="entry name" value="Thump_like"/>
    <property type="match status" value="1"/>
</dbReference>
<keyword evidence="3" id="KW-0808">Transferase</keyword>
<dbReference type="Gene3D" id="1.10.10.1110">
    <property type="entry name" value="Methyltransferase PG1098, N-terminal domain"/>
    <property type="match status" value="1"/>
</dbReference>
<dbReference type="InterPro" id="IPR029063">
    <property type="entry name" value="SAM-dependent_MTases_sf"/>
</dbReference>
<name>A0ABW5SCR5_9FLAO</name>
<evidence type="ECO:0000259" key="1">
    <source>
        <dbReference type="Pfam" id="PF18096"/>
    </source>
</evidence>
<keyword evidence="3" id="KW-0489">Methyltransferase</keyword>
<organism evidence="3 4">
    <name type="scientific">Mesonia sediminis</name>
    <dbReference type="NCBI Taxonomy" id="1703946"/>
    <lineage>
        <taxon>Bacteria</taxon>
        <taxon>Pseudomonadati</taxon>
        <taxon>Bacteroidota</taxon>
        <taxon>Flavobacteriia</taxon>
        <taxon>Flavobacteriales</taxon>
        <taxon>Flavobacteriaceae</taxon>
        <taxon>Mesonia</taxon>
    </lineage>
</organism>
<evidence type="ECO:0000313" key="3">
    <source>
        <dbReference type="EMBL" id="MFD2697170.1"/>
    </source>
</evidence>
<evidence type="ECO:0000259" key="2">
    <source>
        <dbReference type="Pfam" id="PF22013"/>
    </source>
</evidence>
<reference evidence="4" key="1">
    <citation type="journal article" date="2019" name="Int. J. Syst. Evol. Microbiol.">
        <title>The Global Catalogue of Microorganisms (GCM) 10K type strain sequencing project: providing services to taxonomists for standard genome sequencing and annotation.</title>
        <authorList>
            <consortium name="The Broad Institute Genomics Platform"/>
            <consortium name="The Broad Institute Genome Sequencing Center for Infectious Disease"/>
            <person name="Wu L."/>
            <person name="Ma J."/>
        </authorList>
    </citation>
    <scope>NUCLEOTIDE SEQUENCE [LARGE SCALE GENOMIC DNA]</scope>
    <source>
        <strain evidence="4">KCTC 42255</strain>
    </source>
</reference>
<dbReference type="GO" id="GO:0032259">
    <property type="term" value="P:methylation"/>
    <property type="evidence" value="ECO:0007669"/>
    <property type="project" value="UniProtKB-KW"/>
</dbReference>
<gene>
    <name evidence="3" type="ORF">ACFSQ0_04125</name>
</gene>
<dbReference type="Proteomes" id="UP001597357">
    <property type="component" value="Unassembled WGS sequence"/>
</dbReference>
<comment type="caution">
    <text evidence="3">The sequence shown here is derived from an EMBL/GenBank/DDBJ whole genome shotgun (WGS) entry which is preliminary data.</text>
</comment>
<dbReference type="InterPro" id="IPR054168">
    <property type="entry name" value="PG_1098_Fer"/>
</dbReference>
<feature type="domain" description="PG-1098 ferredoxin-like" evidence="2">
    <location>
        <begin position="282"/>
        <end position="324"/>
    </location>
</feature>
<evidence type="ECO:0000313" key="4">
    <source>
        <dbReference type="Proteomes" id="UP001597357"/>
    </source>
</evidence>
<dbReference type="InterPro" id="IPR041497">
    <property type="entry name" value="Thump-like"/>
</dbReference>
<dbReference type="EMBL" id="JBHULZ010000023">
    <property type="protein sequence ID" value="MFD2697170.1"/>
    <property type="molecule type" value="Genomic_DNA"/>
</dbReference>
<accession>A0ABW5SCR5</accession>
<dbReference type="RefSeq" id="WP_379044530.1">
    <property type="nucleotide sequence ID" value="NZ_JBHULZ010000023.1"/>
</dbReference>
<dbReference type="SUPFAM" id="SSF53335">
    <property type="entry name" value="S-adenosyl-L-methionine-dependent methyltransferases"/>
    <property type="match status" value="1"/>
</dbReference>
<keyword evidence="4" id="KW-1185">Reference proteome</keyword>
<protein>
    <submittedName>
        <fullName evidence="3">Class I SAM-dependent methyltransferase</fullName>
    </submittedName>
</protein>
<sequence>MNPAIFEEEVQRFIKKHEQDALPELILKGSPFKQVSIQEIAQQIAARKKAKVKLPTWYATPGIYFPPQLNLAQTSSEVTAAYKAQCVSGESLADLTGGFGVDSFYFSQYFKKVTHFETQEELAKIAQANFQKLRAPNISSLTTDSLTYLNQTQNTWDCLYLDPARRDRAGQKVFSLAQCTPNVLEHLDLLFSKTKCVLLKTSPLLDIKLGLKELKGVQHIHCVAVNNELKELLWVLKKEHIAKPTVPQVHCVNFFSTHTAFYKANLDEESSSKARLGPVLKYLYEPNVSLLKAGFFNNISQGLELQKLAQHTHLYTSQSLIDFPGRVFKVIQREAFNKKAFKKLNIKKANISARNFPLSVAQIRKKYGIKEGGEIYIFCITNHENQKVILVTQKV</sequence>
<feature type="domain" description="THUMP-like" evidence="1">
    <location>
        <begin position="325"/>
        <end position="393"/>
    </location>
</feature>
<dbReference type="Pfam" id="PF22013">
    <property type="entry name" value="PG_1098_Fer"/>
    <property type="match status" value="1"/>
</dbReference>
<proteinExistence type="predicted"/>
<dbReference type="GO" id="GO:0008168">
    <property type="term" value="F:methyltransferase activity"/>
    <property type="evidence" value="ECO:0007669"/>
    <property type="project" value="UniProtKB-KW"/>
</dbReference>